<gene>
    <name evidence="7" type="ORF">CHT98_02180</name>
</gene>
<dbReference type="GO" id="GO:0004673">
    <property type="term" value="F:protein histidine kinase activity"/>
    <property type="evidence" value="ECO:0007669"/>
    <property type="project" value="UniProtKB-EC"/>
</dbReference>
<feature type="domain" description="Histidine kinase" evidence="6">
    <location>
        <begin position="352"/>
        <end position="555"/>
    </location>
</feature>
<sequence>MPLRALRSKGSPLLYRMPGSALVLMVCAVALLLTLGLSASFALRDRAAALQHAQDTAGNASLLVAEHAARLVETSDLILKQAVQLAGPAGAPLPSDRAGWERYAALVRGTPYLVSIWLFDAEGNPVLSTRRFPTPAMNVADRDYFVAQRTGGSEAGGNLFITALDNSRYSQEPLILLSRPLAAAPGQFRGVALVTVSPRYVRDIYKSFDFDYARSITLRRADGTVLLHETQGPDATDSAAAEAAGEPEITALRRVDSVPLTAEVAIPVSSVMERWHGQLWTYISYALAALAAVSVIGGMALQRARRERQAESALQHAYDTLEERVHQRTAELEQTNAQLETAVTDKEVLLKEVQHRVKNNLQVICSLLRLQAARIDEPARRAFDESLRRIQCMSLMQELLYRSDQPARIDFADYLRQLCDGLVRSTNPTGARLTVNAPQPWSLDVDQATPLALIASELVSNALLHAFPLGHPGTVSVELLPEGSEGMRMVVRDDGTGLPPDPSASQNRANDKRQSGLGLVLVRALAQQAGAQVTIDRQPDGGPGTRFIVSVPTLSKAQTKAA</sequence>
<dbReference type="InterPro" id="IPR036890">
    <property type="entry name" value="HATPase_C_sf"/>
</dbReference>
<dbReference type="Pfam" id="PF02518">
    <property type="entry name" value="HATPase_c"/>
    <property type="match status" value="1"/>
</dbReference>
<feature type="coiled-coil region" evidence="3">
    <location>
        <begin position="318"/>
        <end position="352"/>
    </location>
</feature>
<dbReference type="Pfam" id="PF07568">
    <property type="entry name" value="HisKA_2"/>
    <property type="match status" value="1"/>
</dbReference>
<dbReference type="Gene3D" id="3.30.450.20">
    <property type="entry name" value="PAS domain"/>
    <property type="match status" value="2"/>
</dbReference>
<dbReference type="InterPro" id="IPR003594">
    <property type="entry name" value="HATPase_dom"/>
</dbReference>
<evidence type="ECO:0000313" key="7">
    <source>
        <dbReference type="EMBL" id="OYD86389.1"/>
    </source>
</evidence>
<name>A0A235HKL2_AZOBR</name>
<dbReference type="EC" id="2.7.13.3" evidence="2"/>
<evidence type="ECO:0000256" key="5">
    <source>
        <dbReference type="SAM" id="Phobius"/>
    </source>
</evidence>
<keyword evidence="3" id="KW-0175">Coiled coil</keyword>
<dbReference type="SUPFAM" id="SSF55874">
    <property type="entry name" value="ATPase domain of HSP90 chaperone/DNA topoisomerase II/histidine kinase"/>
    <property type="match status" value="1"/>
</dbReference>
<dbReference type="Proteomes" id="UP000215367">
    <property type="component" value="Unassembled WGS sequence"/>
</dbReference>
<evidence type="ECO:0000313" key="8">
    <source>
        <dbReference type="Proteomes" id="UP000215367"/>
    </source>
</evidence>
<keyword evidence="7" id="KW-0808">Transferase</keyword>
<protein>
    <recommendedName>
        <fullName evidence="2">histidine kinase</fullName>
        <ecNumber evidence="2">2.7.13.3</ecNumber>
    </recommendedName>
</protein>
<comment type="caution">
    <text evidence="7">The sequence shown here is derived from an EMBL/GenBank/DDBJ whole genome shotgun (WGS) entry which is preliminary data.</text>
</comment>
<evidence type="ECO:0000256" key="2">
    <source>
        <dbReference type="ARBA" id="ARBA00012438"/>
    </source>
</evidence>
<dbReference type="PANTHER" id="PTHR43065">
    <property type="entry name" value="SENSOR HISTIDINE KINASE"/>
    <property type="match status" value="1"/>
</dbReference>
<keyword evidence="5" id="KW-1133">Transmembrane helix</keyword>
<organism evidence="7 8">
    <name type="scientific">Azospirillum brasilense</name>
    <dbReference type="NCBI Taxonomy" id="192"/>
    <lineage>
        <taxon>Bacteria</taxon>
        <taxon>Pseudomonadati</taxon>
        <taxon>Pseudomonadota</taxon>
        <taxon>Alphaproteobacteria</taxon>
        <taxon>Rhodospirillales</taxon>
        <taxon>Azospirillaceae</taxon>
        <taxon>Azospirillum</taxon>
    </lineage>
</organism>
<evidence type="ECO:0000259" key="6">
    <source>
        <dbReference type="PROSITE" id="PS50109"/>
    </source>
</evidence>
<evidence type="ECO:0000256" key="3">
    <source>
        <dbReference type="SAM" id="Coils"/>
    </source>
</evidence>
<dbReference type="CDD" id="cd12914">
    <property type="entry name" value="PDC1_DGC_like"/>
    <property type="match status" value="1"/>
</dbReference>
<evidence type="ECO:0000256" key="1">
    <source>
        <dbReference type="ARBA" id="ARBA00000085"/>
    </source>
</evidence>
<dbReference type="InterPro" id="IPR011495">
    <property type="entry name" value="Sig_transdc_His_kin_sub2_dim/P"/>
</dbReference>
<comment type="catalytic activity">
    <reaction evidence="1">
        <text>ATP + protein L-histidine = ADP + protein N-phospho-L-histidine.</text>
        <dbReference type="EC" id="2.7.13.3"/>
    </reaction>
</comment>
<dbReference type="EMBL" id="NOWT01000001">
    <property type="protein sequence ID" value="OYD86389.1"/>
    <property type="molecule type" value="Genomic_DNA"/>
</dbReference>
<dbReference type="PANTHER" id="PTHR43065:SF23">
    <property type="entry name" value="SENSOR HISTIDINE KINASE PDTAS"/>
    <property type="match status" value="1"/>
</dbReference>
<keyword evidence="5" id="KW-0472">Membrane</keyword>
<dbReference type="PRINTS" id="PR00344">
    <property type="entry name" value="BCTRLSENSOR"/>
</dbReference>
<accession>A0A235HKL2</accession>
<proteinExistence type="predicted"/>
<reference evidence="7 8" key="1">
    <citation type="submission" date="2017-07" db="EMBL/GenBank/DDBJ databases">
        <title>Whole genome sequence of Azospirillum brasilense 2A1, a potential biofertilizer strain.</title>
        <authorList>
            <person name="Fontana C.A."/>
            <person name="Toffoli L.M."/>
            <person name="Salazar S.M."/>
            <person name="Puglisi E."/>
            <person name="Pedraza R."/>
            <person name="Bassi D."/>
            <person name="Cocconcelli P.S."/>
        </authorList>
    </citation>
    <scope>NUCLEOTIDE SEQUENCE [LARGE SCALE GENOMIC DNA]</scope>
    <source>
        <strain evidence="7 8">2A1</strain>
    </source>
</reference>
<feature type="transmembrane region" description="Helical" evidence="5">
    <location>
        <begin position="279"/>
        <end position="301"/>
    </location>
</feature>
<keyword evidence="5" id="KW-0812">Transmembrane</keyword>
<evidence type="ECO:0000256" key="4">
    <source>
        <dbReference type="SAM" id="MobiDB-lite"/>
    </source>
</evidence>
<dbReference type="RefSeq" id="WP_094301637.1">
    <property type="nucleotide sequence ID" value="NZ_NOWT01000001.1"/>
</dbReference>
<dbReference type="InterPro" id="IPR004358">
    <property type="entry name" value="Sig_transdc_His_kin-like_C"/>
</dbReference>
<dbReference type="InterPro" id="IPR005467">
    <property type="entry name" value="His_kinase_dom"/>
</dbReference>
<dbReference type="SMART" id="SM00387">
    <property type="entry name" value="HATPase_c"/>
    <property type="match status" value="1"/>
</dbReference>
<dbReference type="AlphaFoldDB" id="A0A235HKL2"/>
<feature type="region of interest" description="Disordered" evidence="4">
    <location>
        <begin position="492"/>
        <end position="512"/>
    </location>
</feature>
<dbReference type="Gene3D" id="3.30.565.10">
    <property type="entry name" value="Histidine kinase-like ATPase, C-terminal domain"/>
    <property type="match status" value="1"/>
</dbReference>
<keyword evidence="7" id="KW-0418">Kinase</keyword>
<dbReference type="PROSITE" id="PS50109">
    <property type="entry name" value="HIS_KIN"/>
    <property type="match status" value="1"/>
</dbReference>